<evidence type="ECO:0000256" key="2">
    <source>
        <dbReference type="ARBA" id="ARBA00022676"/>
    </source>
</evidence>
<dbReference type="PANTHER" id="PTHR43179">
    <property type="entry name" value="RHAMNOSYLTRANSFERASE WBBL"/>
    <property type="match status" value="1"/>
</dbReference>
<organism evidence="5 6">
    <name type="scientific">Acidiphilium acidophilum</name>
    <name type="common">Thiobacillus acidophilus</name>
    <dbReference type="NCBI Taxonomy" id="76588"/>
    <lineage>
        <taxon>Bacteria</taxon>
        <taxon>Pseudomonadati</taxon>
        <taxon>Pseudomonadota</taxon>
        <taxon>Alphaproteobacteria</taxon>
        <taxon>Acetobacterales</taxon>
        <taxon>Acidocellaceae</taxon>
        <taxon>Acidiphilium</taxon>
    </lineage>
</organism>
<reference evidence="5 6" key="1">
    <citation type="submission" date="2023-11" db="EMBL/GenBank/DDBJ databases">
        <title>MicrobeMod: A computational toolkit for identifying prokaryotic methylation and restriction-modification with nanopore sequencing.</title>
        <authorList>
            <person name="Crits-Christoph A."/>
            <person name="Kang S.C."/>
            <person name="Lee H."/>
            <person name="Ostrov N."/>
        </authorList>
    </citation>
    <scope>NUCLEOTIDE SEQUENCE [LARGE SCALE GENOMIC DNA]</scope>
    <source>
        <strain evidence="5 6">DSMZ 700</strain>
    </source>
</reference>
<dbReference type="GO" id="GO:0016757">
    <property type="term" value="F:glycosyltransferase activity"/>
    <property type="evidence" value="ECO:0007669"/>
    <property type="project" value="UniProtKB-KW"/>
</dbReference>
<comment type="caution">
    <text evidence="5">The sequence shown here is derived from an EMBL/GenBank/DDBJ whole genome shotgun (WGS) entry which is preliminary data.</text>
</comment>
<keyword evidence="6" id="KW-1185">Reference proteome</keyword>
<dbReference type="EMBL" id="JAWXYB010000018">
    <property type="protein sequence ID" value="MDX5930357.1"/>
    <property type="molecule type" value="Genomic_DNA"/>
</dbReference>
<dbReference type="SUPFAM" id="SSF53448">
    <property type="entry name" value="Nucleotide-diphospho-sugar transferases"/>
    <property type="match status" value="1"/>
</dbReference>
<dbReference type="InterPro" id="IPR029044">
    <property type="entry name" value="Nucleotide-diphossugar_trans"/>
</dbReference>
<sequence>MRSDREAMPVFLAGGRPPAHDYAADVIILSHCRTTETIAAIRSAAAQGGCDHHVIVLDQGSSSAMRAALIVAVTPLVNVALFGIDGNLGVPGGRNLAASLGRGRAIIALDNDAVFTTSNVVARATARLAVLPDLGAIGFRILSANGVALDRSSWGYPVSLLGAAERRFTATTFVGCGHALSRACFSALGGYDATLFFAWEEYEFARRAIAAGWQIEHHGDLAVTHAVAAEARVGWADGRWRYFVRNRLVIAHDWHGLNGMLPRAMIYLARGMMAGRLRATVRAIAEAVRMTATRPRRQAGPAHRSYILAHETMPRLRPVSAWVNAGINAGASAGATAAPRAGLPAPSGPS</sequence>
<evidence type="ECO:0000256" key="3">
    <source>
        <dbReference type="ARBA" id="ARBA00022679"/>
    </source>
</evidence>
<keyword evidence="2" id="KW-0328">Glycosyltransferase</keyword>
<feature type="domain" description="Glycosyltransferase 2-like" evidence="4">
    <location>
        <begin position="26"/>
        <end position="185"/>
    </location>
</feature>
<evidence type="ECO:0000313" key="6">
    <source>
        <dbReference type="Proteomes" id="UP001279553"/>
    </source>
</evidence>
<dbReference type="AlphaFoldDB" id="A0AAW9DQM6"/>
<dbReference type="Pfam" id="PF00535">
    <property type="entry name" value="Glycos_transf_2"/>
    <property type="match status" value="1"/>
</dbReference>
<evidence type="ECO:0000313" key="5">
    <source>
        <dbReference type="EMBL" id="MDX5930357.1"/>
    </source>
</evidence>
<name>A0AAW9DQM6_ACIAO</name>
<evidence type="ECO:0000259" key="4">
    <source>
        <dbReference type="Pfam" id="PF00535"/>
    </source>
</evidence>
<gene>
    <name evidence="5" type="ORF">SIL87_06230</name>
</gene>
<keyword evidence="3 5" id="KW-0808">Transferase</keyword>
<evidence type="ECO:0000256" key="1">
    <source>
        <dbReference type="ARBA" id="ARBA00006739"/>
    </source>
</evidence>
<dbReference type="Proteomes" id="UP001279553">
    <property type="component" value="Unassembled WGS sequence"/>
</dbReference>
<proteinExistence type="inferred from homology"/>
<dbReference type="InterPro" id="IPR001173">
    <property type="entry name" value="Glyco_trans_2-like"/>
</dbReference>
<dbReference type="RefSeq" id="WP_319613309.1">
    <property type="nucleotide sequence ID" value="NZ_JAWXYB010000018.1"/>
</dbReference>
<protein>
    <submittedName>
        <fullName evidence="5">Glycosyl transferase</fullName>
    </submittedName>
</protein>
<dbReference type="PANTHER" id="PTHR43179:SF12">
    <property type="entry name" value="GALACTOFURANOSYLTRANSFERASE GLFT2"/>
    <property type="match status" value="1"/>
</dbReference>
<accession>A0AAW9DQM6</accession>
<comment type="similarity">
    <text evidence="1">Belongs to the glycosyltransferase 2 family.</text>
</comment>
<dbReference type="Gene3D" id="3.90.550.10">
    <property type="entry name" value="Spore Coat Polysaccharide Biosynthesis Protein SpsA, Chain A"/>
    <property type="match status" value="1"/>
</dbReference>